<evidence type="ECO:0000313" key="13">
    <source>
        <dbReference type="EMBL" id="MBW8290158.1"/>
    </source>
</evidence>
<dbReference type="InterPro" id="IPR023026">
    <property type="entry name" value="Trp_synth_beta/beta-like"/>
</dbReference>
<gene>
    <name evidence="11 13" type="primary">trpB</name>
    <name evidence="13" type="ORF">KIF53_21170</name>
</gene>
<keyword evidence="7 11" id="KW-0663">Pyridoxal phosphate</keyword>
<proteinExistence type="inferred from homology"/>
<dbReference type="InterPro" id="IPR006653">
    <property type="entry name" value="Trp_synth_b_CS"/>
</dbReference>
<dbReference type="GeneID" id="89685557"/>
<dbReference type="EC" id="4.2.1.20" evidence="11"/>
<feature type="domain" description="Tryptophan synthase beta chain-like PALP" evidence="12">
    <location>
        <begin position="58"/>
        <end position="383"/>
    </location>
</feature>
<keyword evidence="5 11" id="KW-0028">Amino-acid biosynthesis</keyword>
<keyword evidence="8 11" id="KW-0057">Aromatic amino acid biosynthesis</keyword>
<dbReference type="EMBL" id="JAHDTB010000035">
    <property type="protein sequence ID" value="MBW8290158.1"/>
    <property type="molecule type" value="Genomic_DNA"/>
</dbReference>
<evidence type="ECO:0000259" key="12">
    <source>
        <dbReference type="Pfam" id="PF00291"/>
    </source>
</evidence>
<dbReference type="GO" id="GO:0004834">
    <property type="term" value="F:tryptophan synthase activity"/>
    <property type="evidence" value="ECO:0007669"/>
    <property type="project" value="UniProtKB-EC"/>
</dbReference>
<evidence type="ECO:0000256" key="1">
    <source>
        <dbReference type="ARBA" id="ARBA00001933"/>
    </source>
</evidence>
<evidence type="ECO:0000256" key="9">
    <source>
        <dbReference type="ARBA" id="ARBA00023239"/>
    </source>
</evidence>
<dbReference type="PIRSF" id="PIRSF001413">
    <property type="entry name" value="Trp_syn_beta"/>
    <property type="match status" value="1"/>
</dbReference>
<keyword evidence="14" id="KW-1185">Reference proteome</keyword>
<keyword evidence="9 11" id="KW-0456">Lyase</keyword>
<comment type="catalytic activity">
    <reaction evidence="10 11">
        <text>(1S,2R)-1-C-(indol-3-yl)glycerol 3-phosphate + L-serine = D-glyceraldehyde 3-phosphate + L-tryptophan + H2O</text>
        <dbReference type="Rhea" id="RHEA:10532"/>
        <dbReference type="ChEBI" id="CHEBI:15377"/>
        <dbReference type="ChEBI" id="CHEBI:33384"/>
        <dbReference type="ChEBI" id="CHEBI:57912"/>
        <dbReference type="ChEBI" id="CHEBI:58866"/>
        <dbReference type="ChEBI" id="CHEBI:59776"/>
        <dbReference type="EC" id="4.2.1.20"/>
    </reaction>
</comment>
<evidence type="ECO:0000256" key="7">
    <source>
        <dbReference type="ARBA" id="ARBA00022898"/>
    </source>
</evidence>
<name>A0ABS7FLF9_9NEIS</name>
<organism evidence="13 14">
    <name type="scientific">Chromobacterium subtsugae</name>
    <dbReference type="NCBI Taxonomy" id="251747"/>
    <lineage>
        <taxon>Bacteria</taxon>
        <taxon>Pseudomonadati</taxon>
        <taxon>Pseudomonadota</taxon>
        <taxon>Betaproteobacteria</taxon>
        <taxon>Neisseriales</taxon>
        <taxon>Chromobacteriaceae</taxon>
        <taxon>Chromobacterium</taxon>
    </lineage>
</organism>
<comment type="cofactor">
    <cofactor evidence="1 11">
        <name>pyridoxal 5'-phosphate</name>
        <dbReference type="ChEBI" id="CHEBI:597326"/>
    </cofactor>
</comment>
<comment type="similarity">
    <text evidence="3 11">Belongs to the TrpB family.</text>
</comment>
<dbReference type="SUPFAM" id="SSF53686">
    <property type="entry name" value="Tryptophan synthase beta subunit-like PLP-dependent enzymes"/>
    <property type="match status" value="1"/>
</dbReference>
<dbReference type="Pfam" id="PF00291">
    <property type="entry name" value="PALP"/>
    <property type="match status" value="1"/>
</dbReference>
<dbReference type="CDD" id="cd06446">
    <property type="entry name" value="Trp-synth_B"/>
    <property type="match status" value="1"/>
</dbReference>
<evidence type="ECO:0000256" key="2">
    <source>
        <dbReference type="ARBA" id="ARBA00004733"/>
    </source>
</evidence>
<dbReference type="PANTHER" id="PTHR48077">
    <property type="entry name" value="TRYPTOPHAN SYNTHASE-RELATED"/>
    <property type="match status" value="1"/>
</dbReference>
<evidence type="ECO:0000256" key="5">
    <source>
        <dbReference type="ARBA" id="ARBA00022605"/>
    </source>
</evidence>
<dbReference type="PROSITE" id="PS00168">
    <property type="entry name" value="TRP_SYNTHASE_BETA"/>
    <property type="match status" value="1"/>
</dbReference>
<evidence type="ECO:0000256" key="10">
    <source>
        <dbReference type="ARBA" id="ARBA00049047"/>
    </source>
</evidence>
<feature type="modified residue" description="N6-(pyridoxal phosphate)lysine" evidence="11">
    <location>
        <position position="92"/>
    </location>
</feature>
<dbReference type="Gene3D" id="3.40.50.1100">
    <property type="match status" value="2"/>
</dbReference>
<dbReference type="HAMAP" id="MF_00133">
    <property type="entry name" value="Trp_synth_beta"/>
    <property type="match status" value="1"/>
</dbReference>
<comment type="function">
    <text evidence="11">The beta subunit is responsible for the synthesis of L-tryptophan from indole and L-serine.</text>
</comment>
<comment type="pathway">
    <text evidence="2 11">Amino-acid biosynthesis; L-tryptophan biosynthesis; L-tryptophan from chorismate: step 5/5.</text>
</comment>
<dbReference type="InterPro" id="IPR001926">
    <property type="entry name" value="TrpB-like_PALP"/>
</dbReference>
<evidence type="ECO:0000256" key="6">
    <source>
        <dbReference type="ARBA" id="ARBA00022822"/>
    </source>
</evidence>
<dbReference type="PANTHER" id="PTHR48077:SF3">
    <property type="entry name" value="TRYPTOPHAN SYNTHASE"/>
    <property type="match status" value="1"/>
</dbReference>
<dbReference type="InterPro" id="IPR006654">
    <property type="entry name" value="Trp_synth_beta"/>
</dbReference>
<evidence type="ECO:0000256" key="3">
    <source>
        <dbReference type="ARBA" id="ARBA00009982"/>
    </source>
</evidence>
<protein>
    <recommendedName>
        <fullName evidence="11">Tryptophan synthase beta chain</fullName>
        <ecNumber evidence="11">4.2.1.20</ecNumber>
    </recommendedName>
</protein>
<evidence type="ECO:0000313" key="14">
    <source>
        <dbReference type="Proteomes" id="UP000711178"/>
    </source>
</evidence>
<dbReference type="RefSeq" id="WP_043579099.1">
    <property type="nucleotide sequence ID" value="NZ_CP142381.1"/>
</dbReference>
<comment type="caution">
    <text evidence="13">The sequence shown here is derived from an EMBL/GenBank/DDBJ whole genome shotgun (WGS) entry which is preliminary data.</text>
</comment>
<evidence type="ECO:0000256" key="11">
    <source>
        <dbReference type="HAMAP-Rule" id="MF_00133"/>
    </source>
</evidence>
<dbReference type="NCBIfam" id="TIGR00263">
    <property type="entry name" value="trpB"/>
    <property type="match status" value="1"/>
</dbReference>
<dbReference type="InterPro" id="IPR036052">
    <property type="entry name" value="TrpB-like_PALP_sf"/>
</dbReference>
<evidence type="ECO:0000256" key="8">
    <source>
        <dbReference type="ARBA" id="ARBA00023141"/>
    </source>
</evidence>
<accession>A0ABS7FLF9</accession>
<dbReference type="Proteomes" id="UP000711178">
    <property type="component" value="Unassembled WGS sequence"/>
</dbReference>
<evidence type="ECO:0000256" key="4">
    <source>
        <dbReference type="ARBA" id="ARBA00011270"/>
    </source>
</evidence>
<comment type="subunit">
    <text evidence="4 11">Tetramer of two alpha and two beta chains.</text>
</comment>
<sequence length="400" mass="43117">MDRYDFPDAQGHFGPYGGVYVAETLMVALDELKAEYARVKADPTFWQEFHHELKHYVGRPSPIYHAKRWSEQLGGAQIYLKREDLNHTGAHKINNAIGQALLAKRMGKKRVIAETGAGQHGVATATVAARYGMECVVYMGAEDVKRQSPNVFRMKLLGATVVPVESGSKTLKDALNEAMRDWVTNVDSTFYILGTAAGPHPYPMLVRDFVSVIGEESKMQMPEIIGRQPDLVVACVGGGSNAIGMFHPYIDVPGVRMVGVEAGGHGIDSGRHAAPITAGAKVGVLHGAKSYLMQDEDGQVVETHSVSAGLDYPGVGPEHSHLKDIGRAEYVAINDEEALQAFHDCCHLEGIIPALESSHALAWAAKTAPTMSKDKVILVNLSGRGDKDINTVAGLSGITL</sequence>
<reference evidence="13 14" key="1">
    <citation type="submission" date="2021-05" db="EMBL/GenBank/DDBJ databases">
        <title>Draft Whole Genome Sequencing Of Biosensor Chromobacterium violaceum Strain CV026 Reveals A Regulatory RNA In Chromobacterium violaceum Phenotype Regulatory Network.</title>
        <authorList>
            <person name="Hong K.W."/>
            <person name="Chan K.G."/>
            <person name="Chang C.-Y."/>
        </authorList>
    </citation>
    <scope>NUCLEOTIDE SEQUENCE [LARGE SCALE GENOMIC DNA]</scope>
    <source>
        <strain evidence="13 14">ATCC 31532</strain>
    </source>
</reference>
<keyword evidence="6 11" id="KW-0822">Tryptophan biosynthesis</keyword>